<reference evidence="2" key="1">
    <citation type="submission" date="2013-09" db="EMBL/GenBank/DDBJ databases">
        <title>Corchorus olitorius genome sequencing.</title>
        <authorList>
            <person name="Alam M."/>
            <person name="Haque M.S."/>
            <person name="Islam M.S."/>
            <person name="Emdad E.M."/>
            <person name="Islam M.M."/>
            <person name="Ahmed B."/>
            <person name="Halim A."/>
            <person name="Hossen Q.M.M."/>
            <person name="Hossain M.Z."/>
            <person name="Ahmed R."/>
            <person name="Khan M.M."/>
            <person name="Islam R."/>
            <person name="Rashid M.M."/>
            <person name="Khan S.A."/>
            <person name="Rahman M.S."/>
            <person name="Alam M."/>
            <person name="Yahiya A.S."/>
            <person name="Khan M.S."/>
            <person name="Azam M.S."/>
            <person name="Haque T."/>
            <person name="Lashkar M.Z.H."/>
            <person name="Akhand A.I."/>
            <person name="Morshed G."/>
            <person name="Roy S."/>
            <person name="Uddin K.S."/>
            <person name="Rabeya T."/>
            <person name="Hossain A.S."/>
            <person name="Chowdhury A."/>
            <person name="Snigdha A.R."/>
            <person name="Mortoza M.S."/>
            <person name="Matin S.A."/>
            <person name="Hoque S.M.E."/>
            <person name="Islam M.K."/>
            <person name="Roy D.K."/>
            <person name="Haider R."/>
            <person name="Moosa M.M."/>
            <person name="Elias S.M."/>
            <person name="Hasan A.M."/>
            <person name="Jahan S."/>
            <person name="Shafiuddin M."/>
            <person name="Mahmood N."/>
            <person name="Shommy N.S."/>
        </authorList>
    </citation>
    <scope>NUCLEOTIDE SEQUENCE [LARGE SCALE GENOMIC DNA]</scope>
    <source>
        <strain evidence="2">cv. O-4</strain>
    </source>
</reference>
<gene>
    <name evidence="1" type="ORF">COLO4_37467</name>
</gene>
<evidence type="ECO:0000313" key="1">
    <source>
        <dbReference type="EMBL" id="OMO51902.1"/>
    </source>
</evidence>
<sequence length="48" mass="5082">MVKRTGEGGATNFESEASECARVMRAIGAEMDAAREATTPTDADFEIS</sequence>
<proteinExistence type="predicted"/>
<evidence type="ECO:0000313" key="2">
    <source>
        <dbReference type="Proteomes" id="UP000187203"/>
    </source>
</evidence>
<dbReference type="EMBL" id="AWUE01024011">
    <property type="protein sequence ID" value="OMO51902.1"/>
    <property type="molecule type" value="Genomic_DNA"/>
</dbReference>
<accession>A0A1R3G1D6</accession>
<name>A0A1R3G1D6_9ROSI</name>
<comment type="caution">
    <text evidence="1">The sequence shown here is derived from an EMBL/GenBank/DDBJ whole genome shotgun (WGS) entry which is preliminary data.</text>
</comment>
<organism evidence="1 2">
    <name type="scientific">Corchorus olitorius</name>
    <dbReference type="NCBI Taxonomy" id="93759"/>
    <lineage>
        <taxon>Eukaryota</taxon>
        <taxon>Viridiplantae</taxon>
        <taxon>Streptophyta</taxon>
        <taxon>Embryophyta</taxon>
        <taxon>Tracheophyta</taxon>
        <taxon>Spermatophyta</taxon>
        <taxon>Magnoliopsida</taxon>
        <taxon>eudicotyledons</taxon>
        <taxon>Gunneridae</taxon>
        <taxon>Pentapetalae</taxon>
        <taxon>rosids</taxon>
        <taxon>malvids</taxon>
        <taxon>Malvales</taxon>
        <taxon>Malvaceae</taxon>
        <taxon>Grewioideae</taxon>
        <taxon>Apeibeae</taxon>
        <taxon>Corchorus</taxon>
    </lineage>
</organism>
<keyword evidence="2" id="KW-1185">Reference proteome</keyword>
<dbReference type="Proteomes" id="UP000187203">
    <property type="component" value="Unassembled WGS sequence"/>
</dbReference>
<dbReference type="AlphaFoldDB" id="A0A1R3G1D6"/>
<protein>
    <submittedName>
        <fullName evidence="1">Uncharacterized protein</fullName>
    </submittedName>
</protein>